<dbReference type="OrthoDB" id="438440at2759"/>
<evidence type="ECO:0000313" key="8">
    <source>
        <dbReference type="EMBL" id="URD75286.1"/>
    </source>
</evidence>
<dbReference type="EMBL" id="CP097502">
    <property type="protein sequence ID" value="URD75286.1"/>
    <property type="molecule type" value="Genomic_DNA"/>
</dbReference>
<comment type="function">
    <text evidence="1 6">Acylhydrolase that catalyzes the hydrolysis of phospholipids at the sn-1 position.</text>
</comment>
<feature type="domain" description="Fungal lipase-type" evidence="7">
    <location>
        <begin position="174"/>
        <end position="336"/>
    </location>
</feature>
<evidence type="ECO:0000259" key="7">
    <source>
        <dbReference type="Pfam" id="PF01764"/>
    </source>
</evidence>
<dbReference type="InterPro" id="IPR002921">
    <property type="entry name" value="Fungal_lipase-type"/>
</dbReference>
<dbReference type="EC" id="3.1.1.-" evidence="6"/>
<keyword evidence="5 6" id="KW-0443">Lipid metabolism</keyword>
<gene>
    <name evidence="8" type="ORF">MUK42_09823</name>
</gene>
<evidence type="ECO:0000313" key="9">
    <source>
        <dbReference type="Proteomes" id="UP001055439"/>
    </source>
</evidence>
<dbReference type="SUPFAM" id="SSF53474">
    <property type="entry name" value="alpha/beta-Hydrolases"/>
    <property type="match status" value="1"/>
</dbReference>
<keyword evidence="3 6" id="KW-0378">Hydrolase</keyword>
<dbReference type="InterPro" id="IPR029058">
    <property type="entry name" value="AB_hydrolase_fold"/>
</dbReference>
<dbReference type="Proteomes" id="UP001055439">
    <property type="component" value="Chromosome 1"/>
</dbReference>
<sequence length="486" mass="54054">MLDLCFCHQPFHIPKPSIASISSSHPTNANQSSSHLTYMEQKAVTPSPSWPELLGSKHWSGLLDPLDLSLRRLLLQCGDMCQVTYDSFDNDQHSKYCGNCRYGRRTLLDKVLFPYAASYSVAGYLYATSHAGLPDDFFLFSYARDAWSKESNWMGYVAVSTDAAARATGRREIYVAWRGTIRTLEWVDVLEPELLPVDSILSSKKEATAEGEKPKVMKGWFVIYTSSNPSSSYNTQSAREQLVAKIKELVEVYKNESLSIVCVGHSLGASLAILSAFDIVENGLSKVGDKEFPVCAMVFGSPQIGNKAFNDRLEKLPNLRVLHVRNKIDLIPLYPSGLLGFVNTGTVLEIDTRKSPYLKDSRFPGDWHNLQGILHAVAGWNGDDGEFELKVKRSVGLVNKSSEYLKDEYLVPGSWWVEKNKGMVLEEDGEWVLAAPSDEDAPVPPSPKGQAGRLTDVAVAEQPVAVKRKTRSRSRLSFTLCFKVVD</sequence>
<proteinExistence type="inferred from homology"/>
<dbReference type="InterPro" id="IPR033556">
    <property type="entry name" value="PLA"/>
</dbReference>
<protein>
    <recommendedName>
        <fullName evidence="6">Phospholipase A1</fullName>
        <ecNumber evidence="6">3.1.1.-</ecNumber>
    </recommendedName>
</protein>
<dbReference type="GO" id="GO:0005737">
    <property type="term" value="C:cytoplasm"/>
    <property type="evidence" value="ECO:0007669"/>
    <property type="project" value="UniProtKB-ARBA"/>
</dbReference>
<dbReference type="GO" id="GO:0008970">
    <property type="term" value="F:phospholipase A1 activity"/>
    <property type="evidence" value="ECO:0007669"/>
    <property type="project" value="UniProtKB-UniRule"/>
</dbReference>
<dbReference type="GO" id="GO:0016042">
    <property type="term" value="P:lipid catabolic process"/>
    <property type="evidence" value="ECO:0007669"/>
    <property type="project" value="UniProtKB-UniRule"/>
</dbReference>
<comment type="similarity">
    <text evidence="2 6">Belongs to the AB hydrolase superfamily. Lipase family.</text>
</comment>
<name>A0A9E7JBX7_9LILI</name>
<dbReference type="AlphaFoldDB" id="A0A9E7JBX7"/>
<keyword evidence="4 6" id="KW-0442">Lipid degradation</keyword>
<dbReference type="FunFam" id="3.40.50.1820:FF:000065">
    <property type="entry name" value="Phospholipase A1-II 3"/>
    <property type="match status" value="1"/>
</dbReference>
<reference evidence="8" key="1">
    <citation type="submission" date="2022-05" db="EMBL/GenBank/DDBJ databases">
        <title>The Musa troglodytarum L. genome provides insights into the mechanism of non-climacteric behaviour and enrichment of carotenoids.</title>
        <authorList>
            <person name="Wang J."/>
        </authorList>
    </citation>
    <scope>NUCLEOTIDE SEQUENCE</scope>
    <source>
        <tissue evidence="8">Leaf</tissue>
    </source>
</reference>
<accession>A0A9E7JBX7</accession>
<evidence type="ECO:0000256" key="6">
    <source>
        <dbReference type="RuleBase" id="RU367093"/>
    </source>
</evidence>
<evidence type="ECO:0000256" key="5">
    <source>
        <dbReference type="ARBA" id="ARBA00023098"/>
    </source>
</evidence>
<dbReference type="Pfam" id="PF01764">
    <property type="entry name" value="Lipase_3"/>
    <property type="match status" value="1"/>
</dbReference>
<evidence type="ECO:0000256" key="2">
    <source>
        <dbReference type="ARBA" id="ARBA00010701"/>
    </source>
</evidence>
<organism evidence="8 9">
    <name type="scientific">Musa troglodytarum</name>
    <name type="common">fe'i banana</name>
    <dbReference type="NCBI Taxonomy" id="320322"/>
    <lineage>
        <taxon>Eukaryota</taxon>
        <taxon>Viridiplantae</taxon>
        <taxon>Streptophyta</taxon>
        <taxon>Embryophyta</taxon>
        <taxon>Tracheophyta</taxon>
        <taxon>Spermatophyta</taxon>
        <taxon>Magnoliopsida</taxon>
        <taxon>Liliopsida</taxon>
        <taxon>Zingiberales</taxon>
        <taxon>Musaceae</taxon>
        <taxon>Musa</taxon>
    </lineage>
</organism>
<evidence type="ECO:0000256" key="1">
    <source>
        <dbReference type="ARBA" id="ARBA00003523"/>
    </source>
</evidence>
<keyword evidence="9" id="KW-1185">Reference proteome</keyword>
<dbReference type="Gene3D" id="3.40.50.1820">
    <property type="entry name" value="alpha/beta hydrolase"/>
    <property type="match status" value="1"/>
</dbReference>
<dbReference type="CDD" id="cd00519">
    <property type="entry name" value="Lipase_3"/>
    <property type="match status" value="1"/>
</dbReference>
<dbReference type="PANTHER" id="PTHR31828">
    <property type="entry name" value="PHOSPHOLIPASE A1-IIGAMMA"/>
    <property type="match status" value="1"/>
</dbReference>
<evidence type="ECO:0000256" key="4">
    <source>
        <dbReference type="ARBA" id="ARBA00022963"/>
    </source>
</evidence>
<dbReference type="PANTHER" id="PTHR31828:SF10">
    <property type="entry name" value="PHOSPHOLIPASE A1-IIDELTA"/>
    <property type="match status" value="1"/>
</dbReference>
<evidence type="ECO:0000256" key="3">
    <source>
        <dbReference type="ARBA" id="ARBA00022801"/>
    </source>
</evidence>